<dbReference type="Proteomes" id="UP001500037">
    <property type="component" value="Unassembled WGS sequence"/>
</dbReference>
<evidence type="ECO:0000313" key="3">
    <source>
        <dbReference type="EMBL" id="GAA1266447.1"/>
    </source>
</evidence>
<dbReference type="EMBL" id="BAAALF010000177">
    <property type="protein sequence ID" value="GAA1266447.1"/>
    <property type="molecule type" value="Genomic_DNA"/>
</dbReference>
<gene>
    <name evidence="3" type="ORF">GCM10009665_64300</name>
</gene>
<sequence length="229" mass="23390">MTSATSPLWPEGAGIPTRVWLGFRAWRRTRPFWGGLLAIAAGFPILYFPYAHLTLGGLTLAMATTAGAGSLIIGVLMMVLGVAAWFQPATRVFCGIAVTILSLISIPVSNLGGFLMGLLLGLVAGGLLCAWAPLKPAQQAELAAQGEAQAQAVVAEFAGSDPQGADAQAVIAEAMAAQQAAAAQDAPQQAPQQVPAQESPAQQPAAPAGQVPAQDTPRASKADQAGETR</sequence>
<feature type="compositionally biased region" description="Low complexity" evidence="1">
    <location>
        <begin position="181"/>
        <end position="215"/>
    </location>
</feature>
<dbReference type="Pfam" id="PF19609">
    <property type="entry name" value="DUF6114"/>
    <property type="match status" value="1"/>
</dbReference>
<organism evidence="3 4">
    <name type="scientific">Kitasatospora nipponensis</name>
    <dbReference type="NCBI Taxonomy" id="258049"/>
    <lineage>
        <taxon>Bacteria</taxon>
        <taxon>Bacillati</taxon>
        <taxon>Actinomycetota</taxon>
        <taxon>Actinomycetes</taxon>
        <taxon>Kitasatosporales</taxon>
        <taxon>Streptomycetaceae</taxon>
        <taxon>Kitasatospora</taxon>
    </lineage>
</organism>
<accession>A0ABN1WUM5</accession>
<feature type="transmembrane region" description="Helical" evidence="2">
    <location>
        <begin position="62"/>
        <end position="85"/>
    </location>
</feature>
<keyword evidence="2" id="KW-0812">Transmembrane</keyword>
<name>A0ABN1WUM5_9ACTN</name>
<keyword evidence="2" id="KW-1133">Transmembrane helix</keyword>
<feature type="transmembrane region" description="Helical" evidence="2">
    <location>
        <begin position="92"/>
        <end position="108"/>
    </location>
</feature>
<keyword evidence="2" id="KW-0472">Membrane</keyword>
<evidence type="ECO:0000256" key="1">
    <source>
        <dbReference type="SAM" id="MobiDB-lite"/>
    </source>
</evidence>
<feature type="compositionally biased region" description="Basic and acidic residues" evidence="1">
    <location>
        <begin position="218"/>
        <end position="229"/>
    </location>
</feature>
<dbReference type="InterPro" id="IPR046096">
    <property type="entry name" value="DUF6114"/>
</dbReference>
<keyword evidence="4" id="KW-1185">Reference proteome</keyword>
<proteinExistence type="predicted"/>
<evidence type="ECO:0008006" key="5">
    <source>
        <dbReference type="Google" id="ProtNLM"/>
    </source>
</evidence>
<evidence type="ECO:0000256" key="2">
    <source>
        <dbReference type="SAM" id="Phobius"/>
    </source>
</evidence>
<evidence type="ECO:0000313" key="4">
    <source>
        <dbReference type="Proteomes" id="UP001500037"/>
    </source>
</evidence>
<feature type="region of interest" description="Disordered" evidence="1">
    <location>
        <begin position="181"/>
        <end position="229"/>
    </location>
</feature>
<comment type="caution">
    <text evidence="3">The sequence shown here is derived from an EMBL/GenBank/DDBJ whole genome shotgun (WGS) entry which is preliminary data.</text>
</comment>
<feature type="transmembrane region" description="Helical" evidence="2">
    <location>
        <begin position="32"/>
        <end position="50"/>
    </location>
</feature>
<reference evidence="3 4" key="1">
    <citation type="journal article" date="2019" name="Int. J. Syst. Evol. Microbiol.">
        <title>The Global Catalogue of Microorganisms (GCM) 10K type strain sequencing project: providing services to taxonomists for standard genome sequencing and annotation.</title>
        <authorList>
            <consortium name="The Broad Institute Genomics Platform"/>
            <consortium name="The Broad Institute Genome Sequencing Center for Infectious Disease"/>
            <person name="Wu L."/>
            <person name="Ma J."/>
        </authorList>
    </citation>
    <scope>NUCLEOTIDE SEQUENCE [LARGE SCALE GENOMIC DNA]</scope>
    <source>
        <strain evidence="3 4">JCM 13004</strain>
    </source>
</reference>
<protein>
    <recommendedName>
        <fullName evidence="5">Integral membrane protein</fullName>
    </recommendedName>
</protein>
<dbReference type="RefSeq" id="WP_425556240.1">
    <property type="nucleotide sequence ID" value="NZ_BAAALF010000177.1"/>
</dbReference>